<comment type="subcellular location">
    <subcellularLocation>
        <location evidence="1">Cell membrane</location>
        <topology evidence="1">Multi-pass membrane protein</topology>
    </subcellularLocation>
</comment>
<keyword evidence="3 6" id="KW-0812">Transmembrane</keyword>
<keyword evidence="5 6" id="KW-0472">Membrane</keyword>
<keyword evidence="2" id="KW-1003">Cell membrane</keyword>
<dbReference type="InterPro" id="IPR050833">
    <property type="entry name" value="Poly_Biosynth_Transport"/>
</dbReference>
<sequence>MKRSSALLSQHGRPFLVIAVVSVLGILASAGIQIVASRGLGPQGFGLLASFLAIINVVAVGSAALRNSVAVIMAETLLSPPTFASQRRLIDTSMIEALVLGGICTIGILLVSPVLASSLETNLTTLILTAAIVVPYFLFARAQGLLQGKGDSRSVVWWSTSAQMTQLLLAAGALALGYGATGILVVYLVTVVLGTVGSTFQAKSLFIPKTRKPFSVNSSIVLMLTITFAWLTNVDVILVRSGTSELVAGSFAAAAVLVKTTLILPATLSLYLLPKFVNRRDDAKMTKFGVNATLGITFLSGVTMFILVLLAGDFLVSVLFGAEYDLSVTYLPGMALMWLPWAMSLALLMRITAAASKSGLVVLLLVAATQWIGASVLLPDVFAMMFFNGLVGTATLAVLFTIHILTARSAESAAVARALEKNPPIR</sequence>
<organism evidence="7 8">
    <name type="scientific">Cryobacterium flavum</name>
    <dbReference type="NCBI Taxonomy" id="1424659"/>
    <lineage>
        <taxon>Bacteria</taxon>
        <taxon>Bacillati</taxon>
        <taxon>Actinomycetota</taxon>
        <taxon>Actinomycetes</taxon>
        <taxon>Micrococcales</taxon>
        <taxon>Microbacteriaceae</taxon>
        <taxon>Cryobacterium</taxon>
    </lineage>
</organism>
<evidence type="ECO:0000256" key="2">
    <source>
        <dbReference type="ARBA" id="ARBA00022475"/>
    </source>
</evidence>
<evidence type="ECO:0000256" key="1">
    <source>
        <dbReference type="ARBA" id="ARBA00004651"/>
    </source>
</evidence>
<dbReference type="Proteomes" id="UP000199639">
    <property type="component" value="Unassembled WGS sequence"/>
</dbReference>
<dbReference type="EMBL" id="FNIB01000017">
    <property type="protein sequence ID" value="SDO40645.1"/>
    <property type="molecule type" value="Genomic_DNA"/>
</dbReference>
<feature type="transmembrane region" description="Helical" evidence="6">
    <location>
        <begin position="97"/>
        <end position="116"/>
    </location>
</feature>
<dbReference type="PANTHER" id="PTHR30250">
    <property type="entry name" value="PST FAMILY PREDICTED COLANIC ACID TRANSPORTER"/>
    <property type="match status" value="1"/>
</dbReference>
<feature type="transmembrane region" description="Helical" evidence="6">
    <location>
        <begin position="384"/>
        <end position="405"/>
    </location>
</feature>
<name>A0A5E9G3S0_9MICO</name>
<feature type="transmembrane region" description="Helical" evidence="6">
    <location>
        <begin position="122"/>
        <end position="143"/>
    </location>
</feature>
<gene>
    <name evidence="7" type="ORF">SAMN05216368_11746</name>
</gene>
<accession>A0A5E9G3S0</accession>
<evidence type="ECO:0000256" key="3">
    <source>
        <dbReference type="ARBA" id="ARBA00022692"/>
    </source>
</evidence>
<feature type="transmembrane region" description="Helical" evidence="6">
    <location>
        <begin position="360"/>
        <end position="378"/>
    </location>
</feature>
<dbReference type="GO" id="GO:0005886">
    <property type="term" value="C:plasma membrane"/>
    <property type="evidence" value="ECO:0007669"/>
    <property type="project" value="UniProtKB-SubCell"/>
</dbReference>
<dbReference type="STRING" id="1424659.SAMN05216368_11746"/>
<reference evidence="7 8" key="1">
    <citation type="submission" date="2016-10" db="EMBL/GenBank/DDBJ databases">
        <authorList>
            <person name="Varghese N."/>
            <person name="Submissions S."/>
        </authorList>
    </citation>
    <scope>NUCLEOTIDE SEQUENCE [LARGE SCALE GENOMIC DNA]</scope>
    <source>
        <strain evidence="7 8">CGMCC 1.11215</strain>
    </source>
</reference>
<evidence type="ECO:0000256" key="6">
    <source>
        <dbReference type="SAM" id="Phobius"/>
    </source>
</evidence>
<proteinExistence type="predicted"/>
<evidence type="ECO:0000313" key="7">
    <source>
        <dbReference type="EMBL" id="SDO40645.1"/>
    </source>
</evidence>
<feature type="transmembrane region" description="Helical" evidence="6">
    <location>
        <begin position="251"/>
        <end position="273"/>
    </location>
</feature>
<dbReference type="PANTHER" id="PTHR30250:SF11">
    <property type="entry name" value="O-ANTIGEN TRANSPORTER-RELATED"/>
    <property type="match status" value="1"/>
</dbReference>
<feature type="transmembrane region" description="Helical" evidence="6">
    <location>
        <begin position="294"/>
        <end position="322"/>
    </location>
</feature>
<evidence type="ECO:0000256" key="5">
    <source>
        <dbReference type="ARBA" id="ARBA00023136"/>
    </source>
</evidence>
<feature type="transmembrane region" description="Helical" evidence="6">
    <location>
        <begin position="12"/>
        <end position="32"/>
    </location>
</feature>
<evidence type="ECO:0000313" key="8">
    <source>
        <dbReference type="Proteomes" id="UP000199639"/>
    </source>
</evidence>
<keyword evidence="4 6" id="KW-1133">Transmembrane helix</keyword>
<protein>
    <submittedName>
        <fullName evidence="7">Membrane protein involved in the export of O-antigen and teichoic acid</fullName>
    </submittedName>
</protein>
<evidence type="ECO:0000256" key="4">
    <source>
        <dbReference type="ARBA" id="ARBA00022989"/>
    </source>
</evidence>
<feature type="transmembrane region" description="Helical" evidence="6">
    <location>
        <begin position="214"/>
        <end position="231"/>
    </location>
</feature>
<feature type="transmembrane region" description="Helical" evidence="6">
    <location>
        <begin position="44"/>
        <end position="65"/>
    </location>
</feature>
<feature type="transmembrane region" description="Helical" evidence="6">
    <location>
        <begin position="328"/>
        <end position="348"/>
    </location>
</feature>
<dbReference type="AlphaFoldDB" id="A0A5E9G3S0"/>